<feature type="region of interest" description="Disordered" evidence="1">
    <location>
        <begin position="177"/>
        <end position="221"/>
    </location>
</feature>
<comment type="caution">
    <text evidence="2">The sequence shown here is derived from an EMBL/GenBank/DDBJ whole genome shotgun (WGS) entry which is preliminary data.</text>
</comment>
<dbReference type="OrthoDB" id="6475849at2759"/>
<evidence type="ECO:0000313" key="2">
    <source>
        <dbReference type="EMBL" id="CRG96053.1"/>
    </source>
</evidence>
<keyword evidence="3" id="KW-1185">Reference proteome</keyword>
<name>A0A1J1GXN9_PLAGA</name>
<gene>
    <name evidence="2" type="ORF">PGAL8A_00326900</name>
</gene>
<dbReference type="EMBL" id="CVMV01000053">
    <property type="protein sequence ID" value="CRG96053.1"/>
    <property type="molecule type" value="Genomic_DNA"/>
</dbReference>
<dbReference type="RefSeq" id="XP_028528861.1">
    <property type="nucleotide sequence ID" value="XM_028672294.1"/>
</dbReference>
<feature type="compositionally biased region" description="Acidic residues" evidence="1">
    <location>
        <begin position="247"/>
        <end position="257"/>
    </location>
</feature>
<feature type="region of interest" description="Disordered" evidence="1">
    <location>
        <begin position="243"/>
        <end position="268"/>
    </location>
</feature>
<dbReference type="Proteomes" id="UP000220797">
    <property type="component" value="Unassembled WGS sequence"/>
</dbReference>
<protein>
    <submittedName>
        <fullName evidence="2">Fam-g protein</fullName>
    </submittedName>
</protein>
<evidence type="ECO:0000256" key="1">
    <source>
        <dbReference type="SAM" id="MobiDB-lite"/>
    </source>
</evidence>
<reference evidence="2" key="1">
    <citation type="submission" date="2015-04" db="EMBL/GenBank/DDBJ databases">
        <authorList>
            <consortium name="Pathogen Informatics"/>
        </authorList>
    </citation>
    <scope>NUCLEOTIDE SEQUENCE [LARGE SCALE GENOMIC DNA]</scope>
    <source>
        <strain evidence="2">8A</strain>
    </source>
</reference>
<evidence type="ECO:0000313" key="3">
    <source>
        <dbReference type="Proteomes" id="UP000220797"/>
    </source>
</evidence>
<proteinExistence type="predicted"/>
<sequence>MRTLTLYLKITTFLLLIWMYQCFYNCYSYKTWIDKNILETKNELKYERLLTEGDIEGEKHNYAEGCLKECPLDNEKKGSMDPDKYKNPCDPRHRINTPSLFERFNKKASEMDPNLRDHELNIEWNNISQNKLIHLSSKIYQRDIPDEGKDILILSETKDHSELKKLLDEFKNEIRDNKAESESKKEVRDNRIESESEKEMRTNKTESESEKELRDNRTELESKKEMIDIKKEFEWIKEMIDNKTECESESESECENENEMRENKKKKKKSNILKFLFCGCYNH</sequence>
<organism evidence="2 3">
    <name type="scientific">Plasmodium gallinaceum</name>
    <dbReference type="NCBI Taxonomy" id="5849"/>
    <lineage>
        <taxon>Eukaryota</taxon>
        <taxon>Sar</taxon>
        <taxon>Alveolata</taxon>
        <taxon>Apicomplexa</taxon>
        <taxon>Aconoidasida</taxon>
        <taxon>Haemosporida</taxon>
        <taxon>Plasmodiidae</taxon>
        <taxon>Plasmodium</taxon>
        <taxon>Plasmodium (Haemamoeba)</taxon>
    </lineage>
</organism>
<dbReference type="AlphaFoldDB" id="A0A1J1GXN9"/>
<dbReference type="VEuPathDB" id="PlasmoDB:PGAL8A_00326900"/>
<accession>A0A1J1GXN9</accession>
<dbReference type="GeneID" id="39731799"/>